<feature type="region of interest" description="Disordered" evidence="1">
    <location>
        <begin position="38"/>
        <end position="81"/>
    </location>
</feature>
<feature type="region of interest" description="Disordered" evidence="1">
    <location>
        <begin position="106"/>
        <end position="136"/>
    </location>
</feature>
<proteinExistence type="predicted"/>
<dbReference type="PANTHER" id="PTHR37540:SF5">
    <property type="entry name" value="TRANSCRIPTION FACTOR DOMAIN-CONTAINING PROTEIN"/>
    <property type="match status" value="1"/>
</dbReference>
<comment type="caution">
    <text evidence="2">The sequence shown here is derived from an EMBL/GenBank/DDBJ whole genome shotgun (WGS) entry which is preliminary data.</text>
</comment>
<dbReference type="Proteomes" id="UP000308133">
    <property type="component" value="Unassembled WGS sequence"/>
</dbReference>
<sequence>MNKDSHTFVFVHAQNLQDLHSNKYDKHVRQAVMNNYLRKAMQDPSTTDRRITRQRRTDIRQRRKGATANYESPPDDHQSVGVENDVKLNALTPKSDESLAFVPANESPVLDHSPTHEAHTTSHSASGTPASNDGASQRRCSSVFFKEVSDPGVEIERYFESFNHIKEQVIPTAIDVEWLRWNCVRYFRTQGMMQQWIPLQLLSPLAYLSRLCVTAPYTDIMTSQGFEDPAYPNSDPRLTLEIFDIVPRLINESMNDMAERCSDSCFVAVIQLFYGQLFSPYAGLVASHRQGLMQMIQQRGGIDCLGGDGILAMNVCLVNMEADVILNQPTDASHLQWSRSYITKHEAVREPCPEGPLHCVSPWMLSIASNSLCPLETFRAISLARQLSELVSGMYMSTASNSGPDSAYREIERERKQQDVSDLVLQIRQLPPAHTSSQSEPRVWIYESIRRAALLFAQAVSMRKPLHLACSDSLHRATVSAEDIYIAVKESPIVDVWGSMAGVLYWVLLIAAAAACNTQPERLDHRNKDDCEMTDVSDNQPRDAGTNPVHRVQNQTVSAQAPRHTSDDLECYRRRLSITALDTFQDSSLRWSAPLVSPPDMSQVPPEALAREQEILLASKRLLDNCMVQRCTEKRTVAGLPSPSKSAESYQTHTSLGEMGERDAAAIDPEPLRYCNVGDGNKAPEQWIHGWSHEKTRALRLPHREYIRRYLTANAVRWKHSKASQG</sequence>
<gene>
    <name evidence="2" type="ORF">C1H76_3533</name>
</gene>
<dbReference type="PANTHER" id="PTHR37540">
    <property type="entry name" value="TRANSCRIPTION FACTOR (ACR-2), PUTATIVE-RELATED-RELATED"/>
    <property type="match status" value="1"/>
</dbReference>
<evidence type="ECO:0000256" key="1">
    <source>
        <dbReference type="SAM" id="MobiDB-lite"/>
    </source>
</evidence>
<feature type="region of interest" description="Disordered" evidence="1">
    <location>
        <begin position="523"/>
        <end position="565"/>
    </location>
</feature>
<accession>A0A4U7B4U7</accession>
<dbReference type="EMBL" id="PTQR01000044">
    <property type="protein sequence ID" value="TKX24230.1"/>
    <property type="molecule type" value="Genomic_DNA"/>
</dbReference>
<organism evidence="2 3">
    <name type="scientific">Elsinoe australis</name>
    <dbReference type="NCBI Taxonomy" id="40998"/>
    <lineage>
        <taxon>Eukaryota</taxon>
        <taxon>Fungi</taxon>
        <taxon>Dikarya</taxon>
        <taxon>Ascomycota</taxon>
        <taxon>Pezizomycotina</taxon>
        <taxon>Dothideomycetes</taxon>
        <taxon>Dothideomycetidae</taxon>
        <taxon>Myriangiales</taxon>
        <taxon>Elsinoaceae</taxon>
        <taxon>Elsinoe</taxon>
    </lineage>
</organism>
<feature type="compositionally biased region" description="Polar residues" evidence="1">
    <location>
        <begin position="121"/>
        <end position="136"/>
    </location>
</feature>
<evidence type="ECO:0000313" key="3">
    <source>
        <dbReference type="Proteomes" id="UP000308133"/>
    </source>
</evidence>
<name>A0A4U7B4U7_9PEZI</name>
<dbReference type="AlphaFoldDB" id="A0A4U7B4U7"/>
<protein>
    <submittedName>
        <fullName evidence="2">Uncharacterized protein</fullName>
    </submittedName>
</protein>
<reference evidence="2 3" key="1">
    <citation type="submission" date="2018-02" db="EMBL/GenBank/DDBJ databases">
        <title>Draft genome sequences of Elsinoe sp., causing black scab on jojoba.</title>
        <authorList>
            <person name="Stodart B."/>
            <person name="Jeffress S."/>
            <person name="Ash G."/>
            <person name="Arun Chinnappa K."/>
        </authorList>
    </citation>
    <scope>NUCLEOTIDE SEQUENCE [LARGE SCALE GENOMIC DNA]</scope>
    <source>
        <strain evidence="2 3">Hillstone_2</strain>
    </source>
</reference>
<feature type="compositionally biased region" description="Basic and acidic residues" evidence="1">
    <location>
        <begin position="46"/>
        <end position="60"/>
    </location>
</feature>
<evidence type="ECO:0000313" key="2">
    <source>
        <dbReference type="EMBL" id="TKX24230.1"/>
    </source>
</evidence>